<name>A0A1C5IWF6_9ACTN</name>
<evidence type="ECO:0000313" key="11">
    <source>
        <dbReference type="EMBL" id="SCG62299.1"/>
    </source>
</evidence>
<dbReference type="Pfam" id="PF01447">
    <property type="entry name" value="Peptidase_M4"/>
    <property type="match status" value="1"/>
</dbReference>
<dbReference type="CDD" id="cd09597">
    <property type="entry name" value="M4_TLP"/>
    <property type="match status" value="1"/>
</dbReference>
<dbReference type="InterPro" id="IPR050728">
    <property type="entry name" value="Zinc_Metalloprotease_M4"/>
</dbReference>
<gene>
    <name evidence="11" type="ORF">GA0070560_11720</name>
</gene>
<evidence type="ECO:0000256" key="6">
    <source>
        <dbReference type="ARBA" id="ARBA00023049"/>
    </source>
</evidence>
<evidence type="ECO:0000256" key="7">
    <source>
        <dbReference type="SAM" id="SignalP"/>
    </source>
</evidence>
<dbReference type="RefSeq" id="WP_091300206.1">
    <property type="nucleotide sequence ID" value="NZ_FMDN01000017.1"/>
</dbReference>
<dbReference type="InterPro" id="IPR013856">
    <property type="entry name" value="Peptidase_M4_domain"/>
</dbReference>
<accession>A0A1C5IWF6</accession>
<evidence type="ECO:0000256" key="4">
    <source>
        <dbReference type="ARBA" id="ARBA00022801"/>
    </source>
</evidence>
<evidence type="ECO:0000313" key="12">
    <source>
        <dbReference type="Proteomes" id="UP000199408"/>
    </source>
</evidence>
<dbReference type="Gene3D" id="2.60.120.260">
    <property type="entry name" value="Galactose-binding domain-like"/>
    <property type="match status" value="1"/>
</dbReference>
<dbReference type="InterPro" id="IPR001570">
    <property type="entry name" value="Peptidase_M4_C_domain"/>
</dbReference>
<dbReference type="Gene3D" id="3.10.450.40">
    <property type="match status" value="1"/>
</dbReference>
<dbReference type="Pfam" id="PF02868">
    <property type="entry name" value="Peptidase_M4_C"/>
    <property type="match status" value="1"/>
</dbReference>
<dbReference type="GO" id="GO:0006508">
    <property type="term" value="P:proteolysis"/>
    <property type="evidence" value="ECO:0007669"/>
    <property type="project" value="UniProtKB-KW"/>
</dbReference>
<keyword evidence="5" id="KW-0862">Zinc</keyword>
<evidence type="ECO:0000256" key="5">
    <source>
        <dbReference type="ARBA" id="ARBA00022833"/>
    </source>
</evidence>
<proteinExistence type="predicted"/>
<dbReference type="Gene3D" id="3.10.170.10">
    <property type="match status" value="1"/>
</dbReference>
<dbReference type="GO" id="GO:0046872">
    <property type="term" value="F:metal ion binding"/>
    <property type="evidence" value="ECO:0007669"/>
    <property type="project" value="UniProtKB-KW"/>
</dbReference>
<evidence type="ECO:0000259" key="8">
    <source>
        <dbReference type="Pfam" id="PF01447"/>
    </source>
</evidence>
<dbReference type="SUPFAM" id="SSF55486">
    <property type="entry name" value="Metalloproteases ('zincins'), catalytic domain"/>
    <property type="match status" value="1"/>
</dbReference>
<evidence type="ECO:0000259" key="9">
    <source>
        <dbReference type="Pfam" id="PF02868"/>
    </source>
</evidence>
<dbReference type="STRING" id="47864.GA0070560_11720"/>
<feature type="domain" description="FTP" evidence="10">
    <location>
        <begin position="74"/>
        <end position="112"/>
    </location>
</feature>
<evidence type="ECO:0000256" key="2">
    <source>
        <dbReference type="ARBA" id="ARBA00022723"/>
    </source>
</evidence>
<dbReference type="OrthoDB" id="345880at2"/>
<dbReference type="InterPro" id="IPR027268">
    <property type="entry name" value="Peptidase_M4/M1_CTD_sf"/>
</dbReference>
<evidence type="ECO:0000256" key="1">
    <source>
        <dbReference type="ARBA" id="ARBA00022670"/>
    </source>
</evidence>
<dbReference type="AlphaFoldDB" id="A0A1C5IWF6"/>
<keyword evidence="3 7" id="KW-0732">Signal</keyword>
<keyword evidence="12" id="KW-1185">Reference proteome</keyword>
<dbReference type="Gene3D" id="1.10.390.10">
    <property type="entry name" value="Neutral Protease Domain 2"/>
    <property type="match status" value="1"/>
</dbReference>
<dbReference type="PANTHER" id="PTHR33794:SF1">
    <property type="entry name" value="BACILLOLYSIN"/>
    <property type="match status" value="1"/>
</dbReference>
<dbReference type="InterPro" id="IPR011096">
    <property type="entry name" value="FTP_domain"/>
</dbReference>
<keyword evidence="2" id="KW-0479">Metal-binding</keyword>
<dbReference type="Proteomes" id="UP000199408">
    <property type="component" value="Unassembled WGS sequence"/>
</dbReference>
<keyword evidence="1 11" id="KW-0645">Protease</keyword>
<feature type="signal peptide" evidence="7">
    <location>
        <begin position="1"/>
        <end position="27"/>
    </location>
</feature>
<feature type="domain" description="Peptidase M4 C-terminal" evidence="9">
    <location>
        <begin position="347"/>
        <end position="505"/>
    </location>
</feature>
<sequence length="772" mass="79389">MRRRSGTAGLALAVVAAVAIAAPAASAAPSPSPTPASPQSRALAAADLAAASGLDALAKGPYERYDRQIVTPWVNGLYSIGYERTYRGLPVIGGDAVVLADGQGRVRAVQGATSTRITVPTTPTVSGDTAEATARKQLAKVDRVDSRRLVVHVRGDVARLAWEIVLTGATSSGESRPHVFVDARTGALLATNDDVKHGTGTGKWNGPNPLTINTTSSGGTYSMRDPSRPNLSCADYSTGTVFSGSDDNWGNGVGTNKETGCVDAMFAAQKEWDMLRDWLGRNGHDGNGGSFQTRVGLSQVNATWNGSRVSIGYNNDRNWISSLDVVAHEYGHAIDQYTPGGASGDELGEFVSDVFGALTEAYVNEPAPYDTPDFLVGETINLVGNGPIRNMYNPSALGDPNCYSSSIPNTETHAAAGPGNHWFYLLSEGSNPGNGKPSSSTCNGTTLTGVGIQTAGKIFYGGMLLKTSNMNYLRFRTATLTAAKNLDPTCNLYNKTKAAWNAVSVPAQTADPSCTGTPGNDFSLSVSPTSGSVAPGASTSATVGTVTTSGSAQTVSLSASGAPSGVTVSFSPSSVQSGSSSTMTVSAASTAPAGTYTITVTGTGSTTHTATYTLTVTGTGGCSGGQLIGNGGFESGSAPWTATSGVITSSSSQPARTGSYKAWLDGYGRAHTDSLSQSVSIPAGCSSYTLSFWLHIDTAETTSSTAYDKLTVQVGSATVATYSNLNAAAGYVQRTFNVASYAGQTVTVRFTGVEDSSLQTSFVIDDVTLQAS</sequence>
<keyword evidence="6 11" id="KW-0482">Metalloprotease</keyword>
<reference evidence="12" key="1">
    <citation type="submission" date="2016-06" db="EMBL/GenBank/DDBJ databases">
        <authorList>
            <person name="Varghese N."/>
        </authorList>
    </citation>
    <scope>NUCLEOTIDE SEQUENCE [LARGE SCALE GENOMIC DNA]</scope>
    <source>
        <strain evidence="12">DSM 43171</strain>
    </source>
</reference>
<feature type="domain" description="Peptidase M4" evidence="8">
    <location>
        <begin position="199"/>
        <end position="334"/>
    </location>
</feature>
<dbReference type="GO" id="GO:0004222">
    <property type="term" value="F:metalloendopeptidase activity"/>
    <property type="evidence" value="ECO:0007669"/>
    <property type="project" value="InterPro"/>
</dbReference>
<dbReference type="Pfam" id="PF07504">
    <property type="entry name" value="FTP"/>
    <property type="match status" value="1"/>
</dbReference>
<dbReference type="EMBL" id="FMDN01000017">
    <property type="protein sequence ID" value="SCG62299.1"/>
    <property type="molecule type" value="Genomic_DNA"/>
</dbReference>
<keyword evidence="4" id="KW-0378">Hydrolase</keyword>
<protein>
    <submittedName>
        <fullName evidence="11">Zn-dependent metalloprotease</fullName>
    </submittedName>
</protein>
<feature type="chain" id="PRO_5008719114" evidence="7">
    <location>
        <begin position="28"/>
        <end position="772"/>
    </location>
</feature>
<evidence type="ECO:0000256" key="3">
    <source>
        <dbReference type="ARBA" id="ARBA00022729"/>
    </source>
</evidence>
<dbReference type="PANTHER" id="PTHR33794">
    <property type="entry name" value="BACILLOLYSIN"/>
    <property type="match status" value="1"/>
</dbReference>
<evidence type="ECO:0000259" key="10">
    <source>
        <dbReference type="Pfam" id="PF07504"/>
    </source>
</evidence>
<organism evidence="11 12">
    <name type="scientific">Micromonospora halophytica</name>
    <dbReference type="NCBI Taxonomy" id="47864"/>
    <lineage>
        <taxon>Bacteria</taxon>
        <taxon>Bacillati</taxon>
        <taxon>Actinomycetota</taxon>
        <taxon>Actinomycetes</taxon>
        <taxon>Micromonosporales</taxon>
        <taxon>Micromonosporaceae</taxon>
        <taxon>Micromonospora</taxon>
    </lineage>
</organism>